<dbReference type="AlphaFoldDB" id="A0A439DJ90"/>
<comment type="caution">
    <text evidence="1">The sequence shown here is derived from an EMBL/GenBank/DDBJ whole genome shotgun (WGS) entry which is preliminary data.</text>
</comment>
<reference evidence="1 2" key="1">
    <citation type="submission" date="2018-12" db="EMBL/GenBank/DDBJ databases">
        <title>Draft genome sequence of Xylaria grammica IHI A82.</title>
        <authorList>
            <person name="Buettner E."/>
            <person name="Kellner H."/>
        </authorList>
    </citation>
    <scope>NUCLEOTIDE SEQUENCE [LARGE SCALE GENOMIC DNA]</scope>
    <source>
        <strain evidence="1 2">IHI A82</strain>
    </source>
</reference>
<dbReference type="EMBL" id="RYZI01000007">
    <property type="protein sequence ID" value="RWA14479.1"/>
    <property type="molecule type" value="Genomic_DNA"/>
</dbReference>
<proteinExistence type="predicted"/>
<organism evidence="1 2">
    <name type="scientific">Xylaria grammica</name>
    <dbReference type="NCBI Taxonomy" id="363999"/>
    <lineage>
        <taxon>Eukaryota</taxon>
        <taxon>Fungi</taxon>
        <taxon>Dikarya</taxon>
        <taxon>Ascomycota</taxon>
        <taxon>Pezizomycotina</taxon>
        <taxon>Sordariomycetes</taxon>
        <taxon>Xylariomycetidae</taxon>
        <taxon>Xylariales</taxon>
        <taxon>Xylariaceae</taxon>
        <taxon>Xylaria</taxon>
    </lineage>
</organism>
<name>A0A439DJ90_9PEZI</name>
<sequence>MNTIMACPSSGPALLLDHDHYAALDTAVRRVLATDLAFETYAQIIDGLPTFEVARDRRYKTLFFPNKGETPFPENPFPSRAHSERPVQLLRSFQCGTLFSRRFQLRLLELVAVALHQLAVCLFQKDYLPLHDRFGAPCQSSAGASDIQAVTSWTPPPLKSSLAPAKAPLPTLFAHPAFIAHEQYPDGVGDMVGYWAEDRILGGVSLFDRSQLWENGDEEPNIYFQSSRPQKTWWIWQLTDGQQQELLRFVCPEFDRSPGNKESDVQDPICPLPISFRQCRERRSIVDPEYAVVINKIYRDAWERPPPRSPNGFIRGYDLLVERKPTTGRCKAFVARKG</sequence>
<evidence type="ECO:0000313" key="1">
    <source>
        <dbReference type="EMBL" id="RWA14479.1"/>
    </source>
</evidence>
<dbReference type="Proteomes" id="UP000286045">
    <property type="component" value="Unassembled WGS sequence"/>
</dbReference>
<evidence type="ECO:0000313" key="2">
    <source>
        <dbReference type="Proteomes" id="UP000286045"/>
    </source>
</evidence>
<keyword evidence="2" id="KW-1185">Reference proteome</keyword>
<protein>
    <submittedName>
        <fullName evidence="1">Uncharacterized protein</fullName>
    </submittedName>
</protein>
<gene>
    <name evidence="1" type="ORF">EKO27_g559</name>
</gene>
<accession>A0A439DJ90</accession>